<dbReference type="HOGENOM" id="CLU_1405995_0_0_2"/>
<dbReference type="RefSeq" id="WP_011833182.1">
    <property type="nucleotide sequence ID" value="NC_008942.1"/>
</dbReference>
<dbReference type="Proteomes" id="UP000000365">
    <property type="component" value="Chromosome"/>
</dbReference>
<organism evidence="1 2">
    <name type="scientific">Methanocorpusculum labreanum (strain ATCC 43576 / DSM 4855 / Z)</name>
    <dbReference type="NCBI Taxonomy" id="410358"/>
    <lineage>
        <taxon>Archaea</taxon>
        <taxon>Methanobacteriati</taxon>
        <taxon>Methanobacteriota</taxon>
        <taxon>Stenosarchaea group</taxon>
        <taxon>Methanomicrobia</taxon>
        <taxon>Methanomicrobiales</taxon>
        <taxon>Methanocorpusculaceae</taxon>
        <taxon>Methanocorpusculum</taxon>
    </lineage>
</organism>
<sequence>MKSIIPIFITLLCLGMLCTAGCVFPWTDHPEPDLPDFMPGILDKGLYIFPRDVAGTPVDSALEWRFDLENCSGFEKFGRIDAVSNRVPVFVVDPESPGKIAIRISAPEQDIDVYLKEIVDLPEGLHLSLPDDVIHIPKGESVDTYLLLESDGPIGETNGYTIIYLGTEDGWGLGWGSMFFAPDSPDIPAIVEE</sequence>
<dbReference type="STRING" id="410358.Mlab_0810"/>
<name>A2SRM5_METLZ</name>
<accession>A2SRM5</accession>
<proteinExistence type="predicted"/>
<gene>
    <name evidence="1" type="ordered locus">Mlab_0810</name>
</gene>
<keyword evidence="2" id="KW-1185">Reference proteome</keyword>
<dbReference type="AlphaFoldDB" id="A2SRM5"/>
<dbReference type="KEGG" id="mla:Mlab_0810"/>
<protein>
    <submittedName>
        <fullName evidence="1">Uncharacterized protein</fullName>
    </submittedName>
</protein>
<evidence type="ECO:0000313" key="2">
    <source>
        <dbReference type="Proteomes" id="UP000000365"/>
    </source>
</evidence>
<reference evidence="1 2" key="1">
    <citation type="journal article" date="2009" name="Stand. Genomic Sci.">
        <title>Complete genome sequence of Methanocorpusculum labreanum type strain Z.</title>
        <authorList>
            <person name="Anderson I.J."/>
            <person name="Sieprawska-Lupa M."/>
            <person name="Goltsman E."/>
            <person name="Lapidus A."/>
            <person name="Copeland A."/>
            <person name="Glavina Del Rio T."/>
            <person name="Tice H."/>
            <person name="Dalin E."/>
            <person name="Barry K."/>
            <person name="Pitluck S."/>
            <person name="Hauser L."/>
            <person name="Land M."/>
            <person name="Lucas S."/>
            <person name="Richardson P."/>
            <person name="Whitman W.B."/>
            <person name="Kyrpides N.C."/>
        </authorList>
    </citation>
    <scope>NUCLEOTIDE SEQUENCE [LARGE SCALE GENOMIC DNA]</scope>
    <source>
        <strain evidence="2">ATCC 43576 / DSM 4855 / Z</strain>
    </source>
</reference>
<evidence type="ECO:0000313" key="1">
    <source>
        <dbReference type="EMBL" id="ABN06981.1"/>
    </source>
</evidence>
<dbReference type="EMBL" id="CP000559">
    <property type="protein sequence ID" value="ABN06981.1"/>
    <property type="molecule type" value="Genomic_DNA"/>
</dbReference>
<dbReference type="GeneID" id="4795913"/>